<proteinExistence type="inferred from homology"/>
<evidence type="ECO:0000259" key="2">
    <source>
        <dbReference type="Pfam" id="PF01337"/>
    </source>
</evidence>
<name>A0ABU5ZZZ7_9FLAO</name>
<gene>
    <name evidence="3" type="ORF">U6A24_18265</name>
</gene>
<evidence type="ECO:0000256" key="1">
    <source>
        <dbReference type="ARBA" id="ARBA00006845"/>
    </source>
</evidence>
<feature type="domain" description="Barstar (barnase inhibitor)" evidence="2">
    <location>
        <begin position="4"/>
        <end position="55"/>
    </location>
</feature>
<protein>
    <submittedName>
        <fullName evidence="3">Barstar family protein</fullName>
    </submittedName>
</protein>
<dbReference type="Proteomes" id="UP001327027">
    <property type="component" value="Unassembled WGS sequence"/>
</dbReference>
<reference evidence="3 4" key="1">
    <citation type="journal article" date="2013" name="Int. J. Syst. Evol. Microbiol.">
        <title>Aquimarina gracilis sp. nov., isolated from the gut microflora of a mussel, Mytilus coruscus, and emended description of Aquimarina spongiae.</title>
        <authorList>
            <person name="Park S.C."/>
            <person name="Choe H.N."/>
            <person name="Baik K.S."/>
            <person name="Seong C.N."/>
        </authorList>
    </citation>
    <scope>NUCLEOTIDE SEQUENCE [LARGE SCALE GENOMIC DNA]</scope>
    <source>
        <strain evidence="3 4">PSC32</strain>
    </source>
</reference>
<dbReference type="InterPro" id="IPR000468">
    <property type="entry name" value="Barstar"/>
</dbReference>
<dbReference type="Gene3D" id="3.30.370.10">
    <property type="entry name" value="Barstar-like"/>
    <property type="match status" value="1"/>
</dbReference>
<sequence length="76" mass="8858">MLIFNFPDYYGRNMNAWVDCMDEFTTELTLLDLGDCRGLKESNPDIIEALLECTSFINFRRIESNEEPVLLISLFT</sequence>
<comment type="caution">
    <text evidence="3">The sequence shown here is derived from an EMBL/GenBank/DDBJ whole genome shotgun (WGS) entry which is preliminary data.</text>
</comment>
<dbReference type="EMBL" id="JAYKLX010000009">
    <property type="protein sequence ID" value="MEB3347426.1"/>
    <property type="molecule type" value="Genomic_DNA"/>
</dbReference>
<comment type="similarity">
    <text evidence="1">Belongs to the barstar family.</text>
</comment>
<keyword evidence="4" id="KW-1185">Reference proteome</keyword>
<dbReference type="Pfam" id="PF01337">
    <property type="entry name" value="Barstar"/>
    <property type="match status" value="1"/>
</dbReference>
<dbReference type="InterPro" id="IPR035905">
    <property type="entry name" value="Barstar-like_sf"/>
</dbReference>
<evidence type="ECO:0000313" key="3">
    <source>
        <dbReference type="EMBL" id="MEB3347426.1"/>
    </source>
</evidence>
<accession>A0ABU5ZZZ7</accession>
<organism evidence="3 4">
    <name type="scientific">Aquimarina gracilis</name>
    <dbReference type="NCBI Taxonomy" id="874422"/>
    <lineage>
        <taxon>Bacteria</taxon>
        <taxon>Pseudomonadati</taxon>
        <taxon>Bacteroidota</taxon>
        <taxon>Flavobacteriia</taxon>
        <taxon>Flavobacteriales</taxon>
        <taxon>Flavobacteriaceae</taxon>
        <taxon>Aquimarina</taxon>
    </lineage>
</organism>
<dbReference type="RefSeq" id="WP_324181452.1">
    <property type="nucleotide sequence ID" value="NZ_BAABAW010000014.1"/>
</dbReference>
<evidence type="ECO:0000313" key="4">
    <source>
        <dbReference type="Proteomes" id="UP001327027"/>
    </source>
</evidence>
<dbReference type="SUPFAM" id="SSF52038">
    <property type="entry name" value="Barstar-related"/>
    <property type="match status" value="1"/>
</dbReference>